<dbReference type="InterPro" id="IPR005467">
    <property type="entry name" value="His_kinase_dom"/>
</dbReference>
<keyword evidence="3" id="KW-0597">Phosphoprotein</keyword>
<evidence type="ECO:0000256" key="3">
    <source>
        <dbReference type="ARBA" id="ARBA00022553"/>
    </source>
</evidence>
<dbReference type="Gene3D" id="3.30.565.10">
    <property type="entry name" value="Histidine kinase-like ATPase, C-terminal domain"/>
    <property type="match status" value="1"/>
</dbReference>
<dbReference type="InterPro" id="IPR004358">
    <property type="entry name" value="Sig_transdc_His_kin-like_C"/>
</dbReference>
<evidence type="ECO:0000256" key="2">
    <source>
        <dbReference type="ARBA" id="ARBA00012438"/>
    </source>
</evidence>
<dbReference type="InterPro" id="IPR036097">
    <property type="entry name" value="HisK_dim/P_sf"/>
</dbReference>
<protein>
    <recommendedName>
        <fullName evidence="2">histidine kinase</fullName>
        <ecNumber evidence="2">2.7.13.3</ecNumber>
    </recommendedName>
</protein>
<keyword evidence="5" id="KW-0067">ATP-binding</keyword>
<dbReference type="InterPro" id="IPR036890">
    <property type="entry name" value="HATPase_C_sf"/>
</dbReference>
<dbReference type="Proteomes" id="UP001597557">
    <property type="component" value="Unassembled WGS sequence"/>
</dbReference>
<comment type="catalytic activity">
    <reaction evidence="1">
        <text>ATP + protein L-histidine = ADP + protein N-phospho-L-histidine.</text>
        <dbReference type="EC" id="2.7.13.3"/>
    </reaction>
</comment>
<dbReference type="Gene3D" id="1.10.287.130">
    <property type="match status" value="1"/>
</dbReference>
<dbReference type="CDD" id="cd00082">
    <property type="entry name" value="HisKA"/>
    <property type="match status" value="1"/>
</dbReference>
<dbReference type="EC" id="2.7.13.3" evidence="2"/>
<gene>
    <name evidence="5" type="ORF">ACFS5N_13225</name>
</gene>
<dbReference type="Gene3D" id="3.30.450.20">
    <property type="entry name" value="PAS domain"/>
    <property type="match status" value="1"/>
</dbReference>
<keyword evidence="5" id="KW-0547">Nucleotide-binding</keyword>
<dbReference type="PANTHER" id="PTHR43547">
    <property type="entry name" value="TWO-COMPONENT HISTIDINE KINASE"/>
    <property type="match status" value="1"/>
</dbReference>
<keyword evidence="6" id="KW-1185">Reference proteome</keyword>
<dbReference type="SUPFAM" id="SSF47384">
    <property type="entry name" value="Homodimeric domain of signal transducing histidine kinase"/>
    <property type="match status" value="1"/>
</dbReference>
<feature type="domain" description="Histidine kinase" evidence="4">
    <location>
        <begin position="133"/>
        <end position="350"/>
    </location>
</feature>
<dbReference type="SMART" id="SM00387">
    <property type="entry name" value="HATPase_c"/>
    <property type="match status" value="1"/>
</dbReference>
<sequence length="350" mass="40134">MKIDSILGAANSSANVSFVYDLNSNQFNYFDNELERRLNIKSETDEVLSIIHQDDLRTLKQHFEQLLKGWFDGNIEFRICINKNIRWLRLTPFLLSDDNDRIIIGNLLDITAEKENFYSLEKFANKKNSVLNMLSHDLRGPLEIARMLAQSLESNATDPQMIKNQSQNLVKILKQGLDIVNDLIQREATETMRVELVKKRINLSVTLKEYMDELKLSEQALNRVINFSSSPENIYADIDEAKFMQVLNNLVSNSLKFTRKGDKLTMTAKEANGNVLISFSDTGIGIPQKYHTELFEKFTPARRKGLDGEPSIGLGLSIIKDIIEWHGGRIWVESEENQGTTFHFEMPKSN</sequence>
<proteinExistence type="predicted"/>
<comment type="caution">
    <text evidence="5">The sequence shown here is derived from an EMBL/GenBank/DDBJ whole genome shotgun (WGS) entry which is preliminary data.</text>
</comment>
<dbReference type="PROSITE" id="PS50109">
    <property type="entry name" value="HIS_KIN"/>
    <property type="match status" value="1"/>
</dbReference>
<dbReference type="Pfam" id="PF02518">
    <property type="entry name" value="HATPase_c"/>
    <property type="match status" value="1"/>
</dbReference>
<reference evidence="6" key="1">
    <citation type="journal article" date="2019" name="Int. J. Syst. Evol. Microbiol.">
        <title>The Global Catalogue of Microorganisms (GCM) 10K type strain sequencing project: providing services to taxonomists for standard genome sequencing and annotation.</title>
        <authorList>
            <consortium name="The Broad Institute Genomics Platform"/>
            <consortium name="The Broad Institute Genome Sequencing Center for Infectious Disease"/>
            <person name="Wu L."/>
            <person name="Ma J."/>
        </authorList>
    </citation>
    <scope>NUCLEOTIDE SEQUENCE [LARGE SCALE GENOMIC DNA]</scope>
    <source>
        <strain evidence="6">KCTC 22437</strain>
    </source>
</reference>
<accession>A0ABW5YEQ4</accession>
<dbReference type="PANTHER" id="PTHR43547:SF2">
    <property type="entry name" value="HYBRID SIGNAL TRANSDUCTION HISTIDINE KINASE C"/>
    <property type="match status" value="1"/>
</dbReference>
<dbReference type="SUPFAM" id="SSF55874">
    <property type="entry name" value="ATPase domain of HSP90 chaperone/DNA topoisomerase II/histidine kinase"/>
    <property type="match status" value="1"/>
</dbReference>
<evidence type="ECO:0000259" key="4">
    <source>
        <dbReference type="PROSITE" id="PS50109"/>
    </source>
</evidence>
<dbReference type="InterPro" id="IPR003594">
    <property type="entry name" value="HATPase_dom"/>
</dbReference>
<name>A0ABW5YEQ4_9SPHI</name>
<dbReference type="InterPro" id="IPR035965">
    <property type="entry name" value="PAS-like_dom_sf"/>
</dbReference>
<dbReference type="PRINTS" id="PR00344">
    <property type="entry name" value="BCTRLSENSOR"/>
</dbReference>
<evidence type="ECO:0000313" key="6">
    <source>
        <dbReference type="Proteomes" id="UP001597557"/>
    </source>
</evidence>
<organism evidence="5 6">
    <name type="scientific">Mucilaginibacter ximonensis</name>
    <dbReference type="NCBI Taxonomy" id="538021"/>
    <lineage>
        <taxon>Bacteria</taxon>
        <taxon>Pseudomonadati</taxon>
        <taxon>Bacteroidota</taxon>
        <taxon>Sphingobacteriia</taxon>
        <taxon>Sphingobacteriales</taxon>
        <taxon>Sphingobacteriaceae</taxon>
        <taxon>Mucilaginibacter</taxon>
    </lineage>
</organism>
<dbReference type="EMBL" id="JBHUPD010000002">
    <property type="protein sequence ID" value="MFD2873440.1"/>
    <property type="molecule type" value="Genomic_DNA"/>
</dbReference>
<dbReference type="CDD" id="cd00075">
    <property type="entry name" value="HATPase"/>
    <property type="match status" value="1"/>
</dbReference>
<dbReference type="RefSeq" id="WP_377186188.1">
    <property type="nucleotide sequence ID" value="NZ_JBHUPD010000002.1"/>
</dbReference>
<dbReference type="InterPro" id="IPR003661">
    <property type="entry name" value="HisK_dim/P_dom"/>
</dbReference>
<dbReference type="GO" id="GO:0005524">
    <property type="term" value="F:ATP binding"/>
    <property type="evidence" value="ECO:0007669"/>
    <property type="project" value="UniProtKB-KW"/>
</dbReference>
<dbReference type="SUPFAM" id="SSF55785">
    <property type="entry name" value="PYP-like sensor domain (PAS domain)"/>
    <property type="match status" value="1"/>
</dbReference>
<evidence type="ECO:0000313" key="5">
    <source>
        <dbReference type="EMBL" id="MFD2873440.1"/>
    </source>
</evidence>
<evidence type="ECO:0000256" key="1">
    <source>
        <dbReference type="ARBA" id="ARBA00000085"/>
    </source>
</evidence>